<evidence type="ECO:0000313" key="11">
    <source>
        <dbReference type="EMBL" id="ABK16401.1"/>
    </source>
</evidence>
<dbReference type="CDD" id="cd06261">
    <property type="entry name" value="TM_PBP2"/>
    <property type="match status" value="1"/>
</dbReference>
<dbReference type="OrthoDB" id="9807065at2"/>
<dbReference type="InterPro" id="IPR000515">
    <property type="entry name" value="MetI-like"/>
</dbReference>
<reference evidence="11 12" key="1">
    <citation type="submission" date="2006-10" db="EMBL/GenBank/DDBJ databases">
        <title>Complete sequence of Syntrophobacter fumaroxidans MPOB.</title>
        <authorList>
            <consortium name="US DOE Joint Genome Institute"/>
            <person name="Copeland A."/>
            <person name="Lucas S."/>
            <person name="Lapidus A."/>
            <person name="Barry K."/>
            <person name="Detter J.C."/>
            <person name="Glavina del Rio T."/>
            <person name="Hammon N."/>
            <person name="Israni S."/>
            <person name="Pitluck S."/>
            <person name="Goltsman E.G."/>
            <person name="Martinez M."/>
            <person name="Schmutz J."/>
            <person name="Larimer F."/>
            <person name="Land M."/>
            <person name="Hauser L."/>
            <person name="Kyrpides N."/>
            <person name="Kim E."/>
            <person name="Boone D.R."/>
            <person name="Brockman F."/>
            <person name="Culley D."/>
            <person name="Ferry J."/>
            <person name="Gunsalus R."/>
            <person name="McInerney M.J."/>
            <person name="Morrison M."/>
            <person name="Plugge C."/>
            <person name="Rohlin L."/>
            <person name="Scholten J."/>
            <person name="Sieber J."/>
            <person name="Stams A.J.M."/>
            <person name="Worm P."/>
            <person name="Henstra A.M."/>
            <person name="Richardson P."/>
        </authorList>
    </citation>
    <scope>NUCLEOTIDE SEQUENCE [LARGE SCALE GENOMIC DNA]</scope>
    <source>
        <strain evidence="12">DSM 10017 / MPOB</strain>
    </source>
</reference>
<dbReference type="PANTHER" id="PTHR43470:SF3">
    <property type="entry name" value="PHOSPHATE TRANSPORT SYSTEM PERMEASE PROTEIN PSTA-RELATED"/>
    <property type="match status" value="1"/>
</dbReference>
<evidence type="ECO:0000256" key="9">
    <source>
        <dbReference type="RuleBase" id="RU363043"/>
    </source>
</evidence>
<evidence type="ECO:0000256" key="3">
    <source>
        <dbReference type="ARBA" id="ARBA00016864"/>
    </source>
</evidence>
<dbReference type="Pfam" id="PF00528">
    <property type="entry name" value="BPD_transp_1"/>
    <property type="match status" value="1"/>
</dbReference>
<dbReference type="GO" id="GO:0035435">
    <property type="term" value="P:phosphate ion transmembrane transport"/>
    <property type="evidence" value="ECO:0007669"/>
    <property type="project" value="InterPro"/>
</dbReference>
<evidence type="ECO:0000313" key="12">
    <source>
        <dbReference type="Proteomes" id="UP000001784"/>
    </source>
</evidence>
<proteinExistence type="inferred from homology"/>
<feature type="transmembrane region" description="Helical" evidence="9">
    <location>
        <begin position="131"/>
        <end position="149"/>
    </location>
</feature>
<evidence type="ECO:0000256" key="1">
    <source>
        <dbReference type="ARBA" id="ARBA00004651"/>
    </source>
</evidence>
<evidence type="ECO:0000256" key="8">
    <source>
        <dbReference type="ARBA" id="ARBA00023136"/>
    </source>
</evidence>
<feature type="transmembrane region" description="Helical" evidence="9">
    <location>
        <begin position="100"/>
        <end position="125"/>
    </location>
</feature>
<evidence type="ECO:0000256" key="4">
    <source>
        <dbReference type="ARBA" id="ARBA00022448"/>
    </source>
</evidence>
<dbReference type="InParanoid" id="A0LG49"/>
<keyword evidence="5 9" id="KW-1003">Cell membrane</keyword>
<feature type="transmembrane region" description="Helical" evidence="9">
    <location>
        <begin position="194"/>
        <end position="217"/>
    </location>
</feature>
<organism evidence="11 12">
    <name type="scientific">Syntrophobacter fumaroxidans (strain DSM 10017 / MPOB)</name>
    <dbReference type="NCBI Taxonomy" id="335543"/>
    <lineage>
        <taxon>Bacteria</taxon>
        <taxon>Pseudomonadati</taxon>
        <taxon>Thermodesulfobacteriota</taxon>
        <taxon>Syntrophobacteria</taxon>
        <taxon>Syntrophobacterales</taxon>
        <taxon>Syntrophobacteraceae</taxon>
        <taxon>Syntrophobacter</taxon>
    </lineage>
</organism>
<accession>A0LG49</accession>
<gene>
    <name evidence="11" type="ordered locus">Sfum_0703</name>
</gene>
<dbReference type="FunCoup" id="A0LG49">
    <property type="interactions" value="242"/>
</dbReference>
<evidence type="ECO:0000256" key="7">
    <source>
        <dbReference type="ARBA" id="ARBA00022989"/>
    </source>
</evidence>
<dbReference type="HOGENOM" id="CLU_033621_2_2_7"/>
<evidence type="ECO:0000259" key="10">
    <source>
        <dbReference type="PROSITE" id="PS50928"/>
    </source>
</evidence>
<sequence>MSRYGVQRIGFAFLALTTLVVVVPILCVVGVVIVGGIQAISWEFITAIPRDGMKAGGIFPAIVGTLLLTLGTALAAIPVGVGGAIYLAEYARDTWWTRSIRLAIVNLAGIPSIVYGLFGLGLFVLMMKMGTSILAGSLTLAIMTLPIIISTGEEALRAVPTEFRTVSASLGGSRWQGIRHVILPQALPGMITGVILGLLRAAGETAPILFTVAAFYLPRLPQSPFDQTMALPYHLYVISTQVPGMPFSIQNGTAMVLLALVLSMNLGATIVRSYFRRRRQW</sequence>
<dbReference type="PANTHER" id="PTHR43470">
    <property type="entry name" value="PHOSPHATE TRANSPORT SYSTEM PERMEASE PROTEIN PSTA-RELATED"/>
    <property type="match status" value="1"/>
</dbReference>
<dbReference type="GO" id="GO:0005886">
    <property type="term" value="C:plasma membrane"/>
    <property type="evidence" value="ECO:0007669"/>
    <property type="project" value="UniProtKB-SubCell"/>
</dbReference>
<dbReference type="Gene3D" id="1.10.3720.10">
    <property type="entry name" value="MetI-like"/>
    <property type="match status" value="1"/>
</dbReference>
<dbReference type="eggNOG" id="COG0581">
    <property type="taxonomic scope" value="Bacteria"/>
</dbReference>
<dbReference type="STRING" id="335543.Sfum_0703"/>
<dbReference type="InterPro" id="IPR005672">
    <property type="entry name" value="Phosphate_PstA"/>
</dbReference>
<dbReference type="EMBL" id="CP000478">
    <property type="protein sequence ID" value="ABK16401.1"/>
    <property type="molecule type" value="Genomic_DNA"/>
</dbReference>
<evidence type="ECO:0000256" key="6">
    <source>
        <dbReference type="ARBA" id="ARBA00022692"/>
    </source>
</evidence>
<dbReference type="RefSeq" id="WP_011697574.1">
    <property type="nucleotide sequence ID" value="NC_008554.1"/>
</dbReference>
<dbReference type="Proteomes" id="UP000001784">
    <property type="component" value="Chromosome"/>
</dbReference>
<dbReference type="GO" id="GO:0005315">
    <property type="term" value="F:phosphate transmembrane transporter activity"/>
    <property type="evidence" value="ECO:0007669"/>
    <property type="project" value="InterPro"/>
</dbReference>
<feature type="transmembrane region" description="Helical" evidence="9">
    <location>
        <begin position="254"/>
        <end position="275"/>
    </location>
</feature>
<dbReference type="AlphaFoldDB" id="A0LG49"/>
<feature type="transmembrane region" description="Helical" evidence="9">
    <location>
        <begin position="12"/>
        <end position="37"/>
    </location>
</feature>
<evidence type="ECO:0000256" key="2">
    <source>
        <dbReference type="ARBA" id="ARBA00007069"/>
    </source>
</evidence>
<dbReference type="InterPro" id="IPR035906">
    <property type="entry name" value="MetI-like_sf"/>
</dbReference>
<keyword evidence="6 9" id="KW-0812">Transmembrane</keyword>
<feature type="transmembrane region" description="Helical" evidence="9">
    <location>
        <begin position="57"/>
        <end position="88"/>
    </location>
</feature>
<feature type="domain" description="ABC transmembrane type-1" evidence="10">
    <location>
        <begin position="62"/>
        <end position="268"/>
    </location>
</feature>
<name>A0LG49_SYNFM</name>
<keyword evidence="4" id="KW-0813">Transport</keyword>
<dbReference type="NCBIfam" id="TIGR00974">
    <property type="entry name" value="3a0107s02c"/>
    <property type="match status" value="1"/>
</dbReference>
<protein>
    <recommendedName>
        <fullName evidence="3 9">Phosphate transport system permease protein PstA</fullName>
    </recommendedName>
</protein>
<keyword evidence="7 9" id="KW-1133">Transmembrane helix</keyword>
<comment type="similarity">
    <text evidence="2 9">Belongs to the binding-protein-dependent transport system permease family. CysTW subfamily.</text>
</comment>
<comment type="subcellular location">
    <subcellularLocation>
        <location evidence="1 9">Cell membrane</location>
        <topology evidence="1 9">Multi-pass membrane protein</topology>
    </subcellularLocation>
</comment>
<evidence type="ECO:0000256" key="5">
    <source>
        <dbReference type="ARBA" id="ARBA00022475"/>
    </source>
</evidence>
<keyword evidence="8 9" id="KW-0472">Membrane</keyword>
<dbReference type="PROSITE" id="PS50928">
    <property type="entry name" value="ABC_TM1"/>
    <property type="match status" value="1"/>
</dbReference>
<dbReference type="SUPFAM" id="SSF161098">
    <property type="entry name" value="MetI-like"/>
    <property type="match status" value="1"/>
</dbReference>
<dbReference type="KEGG" id="sfu:Sfum_0703"/>
<keyword evidence="12" id="KW-1185">Reference proteome</keyword>